<reference evidence="2 3" key="1">
    <citation type="journal article" date="2014" name="PLoS ONE">
        <title>De novo Genome Assembly of the Fungal Plant Pathogen Pyrenophora semeniperda.</title>
        <authorList>
            <person name="Soliai M.M."/>
            <person name="Meyer S.E."/>
            <person name="Udall J.A."/>
            <person name="Elzinga D.E."/>
            <person name="Hermansen R.A."/>
            <person name="Bodily P.M."/>
            <person name="Hart A.A."/>
            <person name="Coleman C.E."/>
        </authorList>
    </citation>
    <scope>NUCLEOTIDE SEQUENCE [LARGE SCALE GENOMIC DNA]</scope>
    <source>
        <strain evidence="2 3">CCB06</strain>
        <tissue evidence="2">Mycelium</tissue>
    </source>
</reference>
<proteinExistence type="predicted"/>
<dbReference type="AlphaFoldDB" id="A0A3M7LWC7"/>
<dbReference type="OrthoDB" id="10496819at2759"/>
<feature type="compositionally biased region" description="Acidic residues" evidence="1">
    <location>
        <begin position="162"/>
        <end position="172"/>
    </location>
</feature>
<accession>A0A3M7LWC7</accession>
<keyword evidence="3" id="KW-1185">Reference proteome</keyword>
<gene>
    <name evidence="2" type="ORF">GMOD_00001880</name>
</gene>
<evidence type="ECO:0000313" key="3">
    <source>
        <dbReference type="Proteomes" id="UP000265663"/>
    </source>
</evidence>
<dbReference type="EMBL" id="KE747809">
    <property type="protein sequence ID" value="RMZ66537.1"/>
    <property type="molecule type" value="Genomic_DNA"/>
</dbReference>
<feature type="compositionally biased region" description="Polar residues" evidence="1">
    <location>
        <begin position="10"/>
        <end position="20"/>
    </location>
</feature>
<dbReference type="Proteomes" id="UP000265663">
    <property type="component" value="Unassembled WGS sequence"/>
</dbReference>
<protein>
    <submittedName>
        <fullName evidence="2">Uncharacterized protein</fullName>
    </submittedName>
</protein>
<feature type="compositionally biased region" description="Basic and acidic residues" evidence="1">
    <location>
        <begin position="130"/>
        <end position="142"/>
    </location>
</feature>
<evidence type="ECO:0000313" key="2">
    <source>
        <dbReference type="EMBL" id="RMZ66537.1"/>
    </source>
</evidence>
<feature type="region of interest" description="Disordered" evidence="1">
    <location>
        <begin position="1"/>
        <end position="70"/>
    </location>
</feature>
<feature type="compositionally biased region" description="Basic and acidic residues" evidence="1">
    <location>
        <begin position="173"/>
        <end position="182"/>
    </location>
</feature>
<feature type="region of interest" description="Disordered" evidence="1">
    <location>
        <begin position="116"/>
        <end position="191"/>
    </location>
</feature>
<feature type="compositionally biased region" description="Basic and acidic residues" evidence="1">
    <location>
        <begin position="46"/>
        <end position="59"/>
    </location>
</feature>
<feature type="compositionally biased region" description="Basic and acidic residues" evidence="1">
    <location>
        <begin position="152"/>
        <end position="161"/>
    </location>
</feature>
<evidence type="ECO:0000256" key="1">
    <source>
        <dbReference type="SAM" id="MobiDB-lite"/>
    </source>
</evidence>
<sequence>MSGEEEEHNSQVSTKTTLYKQTEVEEKSDVTRGVNVYNNSSPRETIVYKKSESTEKPGDTMKAQIDPNSKTMDVASNITEAGYIANSPVHNTEASDTEYNYQAREMTLLTEAHELHSYDSNEEDNTYVSHLDHDTDSEHEYLDSSDDEDQYHDDHVHSGDEERAEDTEDSEEESKLIEEKQKTITVPSSNK</sequence>
<organism evidence="2 3">
    <name type="scientific">Pyrenophora seminiperda CCB06</name>
    <dbReference type="NCBI Taxonomy" id="1302712"/>
    <lineage>
        <taxon>Eukaryota</taxon>
        <taxon>Fungi</taxon>
        <taxon>Dikarya</taxon>
        <taxon>Ascomycota</taxon>
        <taxon>Pezizomycotina</taxon>
        <taxon>Dothideomycetes</taxon>
        <taxon>Pleosporomycetidae</taxon>
        <taxon>Pleosporales</taxon>
        <taxon>Pleosporineae</taxon>
        <taxon>Pleosporaceae</taxon>
        <taxon>Pyrenophora</taxon>
    </lineage>
</organism>
<name>A0A3M7LWC7_9PLEO</name>